<dbReference type="EMBL" id="CDMZ01005173">
    <property type="protein sequence ID" value="CEM52186.1"/>
    <property type="molecule type" value="Genomic_DNA"/>
</dbReference>
<protein>
    <recommendedName>
        <fullName evidence="3">Sulfatase N-terminal domain-containing protein</fullName>
    </recommendedName>
</protein>
<feature type="domain" description="Sulfatase N-terminal" evidence="3">
    <location>
        <begin position="111"/>
        <end position="507"/>
    </location>
</feature>
<dbReference type="AlphaFoldDB" id="A0A0G4I5A7"/>
<dbReference type="PANTHER" id="PTHR43108:SF8">
    <property type="entry name" value="SD21168P"/>
    <property type="match status" value="1"/>
</dbReference>
<evidence type="ECO:0000256" key="1">
    <source>
        <dbReference type="ARBA" id="ARBA00008779"/>
    </source>
</evidence>
<dbReference type="VEuPathDB" id="CryptoDB:Cvel_1841"/>
<reference evidence="4" key="1">
    <citation type="submission" date="2014-11" db="EMBL/GenBank/DDBJ databases">
        <authorList>
            <person name="Otto D Thomas"/>
            <person name="Naeem Raeece"/>
        </authorList>
    </citation>
    <scope>NUCLEOTIDE SEQUENCE</scope>
</reference>
<evidence type="ECO:0000313" key="4">
    <source>
        <dbReference type="EMBL" id="CEM52186.1"/>
    </source>
</evidence>
<feature type="signal peptide" evidence="2">
    <location>
        <begin position="1"/>
        <end position="21"/>
    </location>
</feature>
<comment type="similarity">
    <text evidence="1">Belongs to the sulfatase family.</text>
</comment>
<dbReference type="Gene3D" id="3.40.720.10">
    <property type="entry name" value="Alkaline Phosphatase, subunit A"/>
    <property type="match status" value="1"/>
</dbReference>
<keyword evidence="2" id="KW-0732">Signal</keyword>
<feature type="chain" id="PRO_5005192620" description="Sulfatase N-terminal domain-containing protein" evidence="2">
    <location>
        <begin position="22"/>
        <end position="664"/>
    </location>
</feature>
<dbReference type="PANTHER" id="PTHR43108">
    <property type="entry name" value="N-ACETYLGLUCOSAMINE-6-SULFATASE FAMILY MEMBER"/>
    <property type="match status" value="1"/>
</dbReference>
<gene>
    <name evidence="4" type="ORF">Cvel_1841</name>
</gene>
<dbReference type="InterPro" id="IPR000917">
    <property type="entry name" value="Sulfatase_N"/>
</dbReference>
<dbReference type="Pfam" id="PF00884">
    <property type="entry name" value="Sulfatase"/>
    <property type="match status" value="1"/>
</dbReference>
<evidence type="ECO:0000259" key="3">
    <source>
        <dbReference type="Pfam" id="PF00884"/>
    </source>
</evidence>
<dbReference type="PhylomeDB" id="A0A0G4I5A7"/>
<evidence type="ECO:0000256" key="2">
    <source>
        <dbReference type="SAM" id="SignalP"/>
    </source>
</evidence>
<proteinExistence type="inferred from homology"/>
<name>A0A0G4I5A7_9ALVE</name>
<dbReference type="SUPFAM" id="SSF53649">
    <property type="entry name" value="Alkaline phosphatase-like"/>
    <property type="match status" value="1"/>
</dbReference>
<organism evidence="4">
    <name type="scientific">Chromera velia CCMP2878</name>
    <dbReference type="NCBI Taxonomy" id="1169474"/>
    <lineage>
        <taxon>Eukaryota</taxon>
        <taxon>Sar</taxon>
        <taxon>Alveolata</taxon>
        <taxon>Colpodellida</taxon>
        <taxon>Chromeraceae</taxon>
        <taxon>Chromera</taxon>
    </lineage>
</organism>
<sequence>MQHSTLLFFLFGLSALPETQADRPNRVGDRVGNLFDNLCAARCTMFETDSLPECYEKCDHPGLPTCTTRLQEVETSPRVGFFPPDTSDCANGYVSTPNLLPKSAENNEKKPNFVIFLLDDQDDTTSPYWEAMPFSSQFFRDSEQGRVFEEAYASTSICCASRCQLLTGLLGHNAGVLTNAGDYGGYSSFQAPLTQGGERMRDEEGRCVNNELRTLPLLLQQIGYRTGHFGKYMNGLESDGRIDHVPPGWNSFVVNADPAFYIGYNYTLAEYEDSGEFADQLRYVFYGCEDEAYNTDVVRDKVVRFINQQDDNKETETAELEEGDGDQPFFLYINPTAPHLPLPAAPRHKNLTAQWDARYDELVASKANYFPDSLEGKPSWLRASGDRRRRAEESEWNRLEFQKRMGTLYAVDEMIRRVVEEVEALGESENTVFVLASDNGYNNGAHRLVHKMAPYPESMRVPLAARFPSRFLNKDGEETGETGEGAKTVKTPVKLIDLLPSFLDMAGFEKPSHIDGKSFGPLLKGTAAAEESVPPSVSVEEGNTRREVFGQYASQATGGATSDFGVLQEIPLALLSVLPPWLAMDIPPYRALYSEDNHLFIEWYGETSETEVPHEYELYNLTADPFTLNNLLFSQAEDSEVKALKEKLQQRLEEVGRCSGESCP</sequence>
<accession>A0A0G4I5A7</accession>
<dbReference type="InterPro" id="IPR017850">
    <property type="entry name" value="Alkaline_phosphatase_core_sf"/>
</dbReference>